<dbReference type="InterPro" id="IPR012000">
    <property type="entry name" value="Thiamin_PyroP_enz_cen_dom"/>
</dbReference>
<evidence type="ECO:0000259" key="5">
    <source>
        <dbReference type="Pfam" id="PF02775"/>
    </source>
</evidence>
<reference evidence="8" key="1">
    <citation type="journal article" date="2019" name="Int. J. Syst. Evol. Microbiol.">
        <title>The Global Catalogue of Microorganisms (GCM) 10K type strain sequencing project: providing services to taxonomists for standard genome sequencing and annotation.</title>
        <authorList>
            <consortium name="The Broad Institute Genomics Platform"/>
            <consortium name="The Broad Institute Genome Sequencing Center for Infectious Disease"/>
            <person name="Wu L."/>
            <person name="Ma J."/>
        </authorList>
    </citation>
    <scope>NUCLEOTIDE SEQUENCE [LARGE SCALE GENOMIC DNA]</scope>
    <source>
        <strain evidence="8">JCM 3369</strain>
    </source>
</reference>
<dbReference type="CDD" id="cd00568">
    <property type="entry name" value="TPP_enzymes"/>
    <property type="match status" value="1"/>
</dbReference>
<feature type="domain" description="Thiamine pyrophosphate enzyme N-terminal TPP-binding" evidence="6">
    <location>
        <begin position="13"/>
        <end position="127"/>
    </location>
</feature>
<feature type="domain" description="Thiamine pyrophosphate enzyme TPP-binding" evidence="5">
    <location>
        <begin position="392"/>
        <end position="538"/>
    </location>
</feature>
<proteinExistence type="inferred from homology"/>
<dbReference type="InterPro" id="IPR011766">
    <property type="entry name" value="TPP_enzyme_TPP-bd"/>
</dbReference>
<evidence type="ECO:0000259" key="4">
    <source>
        <dbReference type="Pfam" id="PF00205"/>
    </source>
</evidence>
<dbReference type="Pfam" id="PF02775">
    <property type="entry name" value="TPP_enzyme_C"/>
    <property type="match status" value="1"/>
</dbReference>
<gene>
    <name evidence="7" type="ORF">ACFSC7_17230</name>
</gene>
<protein>
    <submittedName>
        <fullName evidence="7">Thiamine pyrophosphate-binding protein</fullName>
    </submittedName>
</protein>
<keyword evidence="2 3" id="KW-0786">Thiamine pyrophosphate</keyword>
<comment type="caution">
    <text evidence="7">The sequence shown here is derived from an EMBL/GenBank/DDBJ whole genome shotgun (WGS) entry which is preliminary data.</text>
</comment>
<accession>A0ABW4JZJ0</accession>
<dbReference type="Proteomes" id="UP001597327">
    <property type="component" value="Unassembled WGS sequence"/>
</dbReference>
<dbReference type="Gene3D" id="3.40.50.970">
    <property type="match status" value="2"/>
</dbReference>
<name>A0ABW4JZJ0_9HYPH</name>
<evidence type="ECO:0000256" key="1">
    <source>
        <dbReference type="ARBA" id="ARBA00007812"/>
    </source>
</evidence>
<keyword evidence="8" id="KW-1185">Reference proteome</keyword>
<dbReference type="InterPro" id="IPR012001">
    <property type="entry name" value="Thiamin_PyroP_enz_TPP-bd_dom"/>
</dbReference>
<dbReference type="InterPro" id="IPR029061">
    <property type="entry name" value="THDP-binding"/>
</dbReference>
<dbReference type="Gene3D" id="3.40.50.1220">
    <property type="entry name" value="TPP-binding domain"/>
    <property type="match status" value="1"/>
</dbReference>
<dbReference type="SUPFAM" id="SSF52467">
    <property type="entry name" value="DHS-like NAD/FAD-binding domain"/>
    <property type="match status" value="1"/>
</dbReference>
<dbReference type="InterPro" id="IPR045229">
    <property type="entry name" value="TPP_enz"/>
</dbReference>
<dbReference type="PANTHER" id="PTHR18968">
    <property type="entry name" value="THIAMINE PYROPHOSPHATE ENZYMES"/>
    <property type="match status" value="1"/>
</dbReference>
<evidence type="ECO:0000256" key="3">
    <source>
        <dbReference type="RuleBase" id="RU362132"/>
    </source>
</evidence>
<dbReference type="SUPFAM" id="SSF52518">
    <property type="entry name" value="Thiamin diphosphate-binding fold (THDP-binding)"/>
    <property type="match status" value="2"/>
</dbReference>
<evidence type="ECO:0000259" key="6">
    <source>
        <dbReference type="Pfam" id="PF02776"/>
    </source>
</evidence>
<dbReference type="RefSeq" id="WP_149893510.1">
    <property type="nucleotide sequence ID" value="NZ_JBHUFA010000015.1"/>
</dbReference>
<feature type="domain" description="Thiamine pyrophosphate enzyme central" evidence="4">
    <location>
        <begin position="200"/>
        <end position="336"/>
    </location>
</feature>
<sequence length="550" mass="57645">MTLPLLDAAAERKGADVIAAKLADAGVREVYGMPGGEVLALLEALTCAGLRFTLVKHENAGGFMGEGAWHATGRVSVLLATLGPGVANAVNVVANAWQDRVPLIFLTGCVDGAEAETYTHQVFDHQALLRPIVKASFSARAGALSAMMDKAMAIALDGQPGPVHIDVPISVAEGLTDEPVFLRGEAGYAPVLSAPAGQDLARAAEIFARASRPVMIAGVDAVNEGAGPAITAFCETFQVPLITSYKGKGLMDEGADLALGGAGLSPRADRHLLPLLAQSDCILLAGYDPIEMRINWRAPWPAATPVVEIAPVLRTHGMHDVTCTLRAGVAETLSALAGARAATTPSWPEGEWRKARAALRADFQPESTGWGPATVFHTLRQALPPETVATADSGAHRILLSQIWTCPHPRGLLQSSALCTMGCAVPLAIGHRHADAKAAPVIAFVGDAGLEMGLGELSTLRDLGLPVIICVLVDRSLSLIELKQRGSNRPNAGVDFGETDFPAIARAYGGHGVWVEDASTLRQEAAEALIRDGFTLLACRIPSRAYDGRI</sequence>
<dbReference type="InterPro" id="IPR029035">
    <property type="entry name" value="DHS-like_NAD/FAD-binding_dom"/>
</dbReference>
<evidence type="ECO:0000313" key="7">
    <source>
        <dbReference type="EMBL" id="MFD1697262.1"/>
    </source>
</evidence>
<dbReference type="PANTHER" id="PTHR18968:SF129">
    <property type="entry name" value="ACETOLACTATE SYNTHASE"/>
    <property type="match status" value="1"/>
</dbReference>
<dbReference type="Pfam" id="PF00205">
    <property type="entry name" value="TPP_enzyme_M"/>
    <property type="match status" value="1"/>
</dbReference>
<evidence type="ECO:0000256" key="2">
    <source>
        <dbReference type="ARBA" id="ARBA00023052"/>
    </source>
</evidence>
<evidence type="ECO:0000313" key="8">
    <source>
        <dbReference type="Proteomes" id="UP001597327"/>
    </source>
</evidence>
<organism evidence="7 8">
    <name type="scientific">Roseibium aestuarii</name>
    <dbReference type="NCBI Taxonomy" id="2600299"/>
    <lineage>
        <taxon>Bacteria</taxon>
        <taxon>Pseudomonadati</taxon>
        <taxon>Pseudomonadota</taxon>
        <taxon>Alphaproteobacteria</taxon>
        <taxon>Hyphomicrobiales</taxon>
        <taxon>Stappiaceae</taxon>
        <taxon>Roseibium</taxon>
    </lineage>
</organism>
<dbReference type="Pfam" id="PF02776">
    <property type="entry name" value="TPP_enzyme_N"/>
    <property type="match status" value="1"/>
</dbReference>
<dbReference type="EMBL" id="JBHUFA010000015">
    <property type="protein sequence ID" value="MFD1697262.1"/>
    <property type="molecule type" value="Genomic_DNA"/>
</dbReference>
<dbReference type="CDD" id="cd07035">
    <property type="entry name" value="TPP_PYR_POX_like"/>
    <property type="match status" value="1"/>
</dbReference>
<comment type="similarity">
    <text evidence="1 3">Belongs to the TPP enzyme family.</text>
</comment>